<evidence type="ECO:0000313" key="2">
    <source>
        <dbReference type="EMBL" id="KGA13147.1"/>
    </source>
</evidence>
<keyword evidence="1" id="KW-1133">Transmembrane helix</keyword>
<dbReference type="InterPro" id="IPR042106">
    <property type="entry name" value="Nuo/plastoQ_OxRdtase_6_NuoJ"/>
</dbReference>
<keyword evidence="1" id="KW-0472">Membrane</keyword>
<accession>A0A094PPX4</accession>
<dbReference type="Gene3D" id="1.20.120.1200">
    <property type="entry name" value="NADH-ubiquinone/plastoquinone oxidoreductase chain 6, subunit NuoJ"/>
    <property type="match status" value="1"/>
</dbReference>
<feature type="non-terminal residue" evidence="2">
    <location>
        <position position="68"/>
    </location>
</feature>
<proteinExistence type="predicted"/>
<feature type="transmembrane region" description="Helical" evidence="1">
    <location>
        <begin position="42"/>
        <end position="67"/>
    </location>
</feature>
<feature type="transmembrane region" description="Helical" evidence="1">
    <location>
        <begin position="16"/>
        <end position="35"/>
    </location>
</feature>
<sequence length="68" mass="7293">MNYALELGQTAKPEALMFYILAPLAVAAAIGMLVVKKAVHSAILLAWVMITLAIFYIAQDAAFLGIVQ</sequence>
<comment type="caution">
    <text evidence="2">The sequence shown here is derived from an EMBL/GenBank/DDBJ whole genome shotgun (WGS) entry which is preliminary data.</text>
</comment>
<dbReference type="AlphaFoldDB" id="A0A094PPX4"/>
<protein>
    <recommendedName>
        <fullName evidence="3">NADH-quinone oxidoreductase subunit J</fullName>
    </recommendedName>
</protein>
<evidence type="ECO:0008006" key="3">
    <source>
        <dbReference type="Google" id="ProtNLM"/>
    </source>
</evidence>
<dbReference type="EMBL" id="JNSK01000181">
    <property type="protein sequence ID" value="KGA13147.1"/>
    <property type="molecule type" value="Genomic_DNA"/>
</dbReference>
<organism evidence="2">
    <name type="scientific">freshwater metagenome</name>
    <dbReference type="NCBI Taxonomy" id="449393"/>
    <lineage>
        <taxon>unclassified sequences</taxon>
        <taxon>metagenomes</taxon>
        <taxon>ecological metagenomes</taxon>
    </lineage>
</organism>
<keyword evidence="1" id="KW-0812">Transmembrane</keyword>
<name>A0A094PPX4_9ZZZZ</name>
<gene>
    <name evidence="2" type="ORF">GM50_23040</name>
</gene>
<reference evidence="2" key="1">
    <citation type="submission" date="2014-05" db="EMBL/GenBank/DDBJ databases">
        <title>Key roles for freshwater Actinobacteria revealed by deep metagenomic sequencing.</title>
        <authorList>
            <person name="Ghai R."/>
            <person name="Mizuno C.M."/>
            <person name="Picazo A."/>
            <person name="Camacho A."/>
            <person name="Rodriguez-Valera F."/>
        </authorList>
    </citation>
    <scope>NUCLEOTIDE SEQUENCE</scope>
</reference>
<evidence type="ECO:0000256" key="1">
    <source>
        <dbReference type="SAM" id="Phobius"/>
    </source>
</evidence>